<evidence type="ECO:0000259" key="2">
    <source>
        <dbReference type="SMART" id="SM00481"/>
    </source>
</evidence>
<dbReference type="InterPro" id="IPR052018">
    <property type="entry name" value="PHP_domain"/>
</dbReference>
<feature type="region of interest" description="Disordered" evidence="1">
    <location>
        <begin position="1"/>
        <end position="34"/>
    </location>
</feature>
<dbReference type="EMBL" id="JACIBU010000001">
    <property type="protein sequence ID" value="MBB3677030.1"/>
    <property type="molecule type" value="Genomic_DNA"/>
</dbReference>
<comment type="caution">
    <text evidence="4">The sequence shown here is derived from an EMBL/GenBank/DDBJ whole genome shotgun (WGS) entry which is preliminary data.</text>
</comment>
<reference evidence="4 5" key="1">
    <citation type="submission" date="2018-06" db="EMBL/GenBank/DDBJ databases">
        <title>Draft genome sequence of Modestobacter versicolor CP153-2.</title>
        <authorList>
            <person name="Gundlapally S.R."/>
        </authorList>
    </citation>
    <scope>NUCLEOTIDE SEQUENCE [LARGE SCALE GENOMIC DNA]</scope>
    <source>
        <strain evidence="4 5">CP153-2</strain>
    </source>
</reference>
<reference evidence="3 6" key="2">
    <citation type="submission" date="2020-08" db="EMBL/GenBank/DDBJ databases">
        <title>Sequencing the genomes of 1000 actinobacteria strains.</title>
        <authorList>
            <person name="Klenk H.-P."/>
        </authorList>
    </citation>
    <scope>NUCLEOTIDE SEQUENCE [LARGE SCALE GENOMIC DNA]</scope>
    <source>
        <strain evidence="3 6">DSM 16678</strain>
    </source>
</reference>
<dbReference type="PANTHER" id="PTHR42924">
    <property type="entry name" value="EXONUCLEASE"/>
    <property type="match status" value="1"/>
</dbReference>
<evidence type="ECO:0000313" key="4">
    <source>
        <dbReference type="EMBL" id="PZA22170.1"/>
    </source>
</evidence>
<feature type="compositionally biased region" description="Basic residues" evidence="1">
    <location>
        <begin position="1"/>
        <end position="17"/>
    </location>
</feature>
<dbReference type="InterPro" id="IPR016195">
    <property type="entry name" value="Pol/histidinol_Pase-like"/>
</dbReference>
<dbReference type="PANTHER" id="PTHR42924:SF11">
    <property type="entry name" value="POLYMERASE_HISTIDINOL PHOSPHATASE N-TERMINAL DOMAIN-CONTAINING PROTEIN"/>
    <property type="match status" value="1"/>
</dbReference>
<dbReference type="GO" id="GO:0004534">
    <property type="term" value="F:5'-3' RNA exonuclease activity"/>
    <property type="evidence" value="ECO:0007669"/>
    <property type="project" value="TreeGrafter"/>
</dbReference>
<organism evidence="4 5">
    <name type="scientific">Modestobacter versicolor</name>
    <dbReference type="NCBI Taxonomy" id="429133"/>
    <lineage>
        <taxon>Bacteria</taxon>
        <taxon>Bacillati</taxon>
        <taxon>Actinomycetota</taxon>
        <taxon>Actinomycetes</taxon>
        <taxon>Geodermatophilales</taxon>
        <taxon>Geodermatophilaceae</taxon>
        <taxon>Modestobacter</taxon>
    </lineage>
</organism>
<dbReference type="InterPro" id="IPR006311">
    <property type="entry name" value="TAT_signal"/>
</dbReference>
<dbReference type="OrthoDB" id="9997at2"/>
<dbReference type="InterPro" id="IPR003141">
    <property type="entry name" value="Pol/His_phosphatase_N"/>
</dbReference>
<dbReference type="SMART" id="SM00481">
    <property type="entry name" value="POLIIIAc"/>
    <property type="match status" value="1"/>
</dbReference>
<gene>
    <name evidence="4" type="ORF">DMO24_06480</name>
    <name evidence="3" type="ORF">FHX36_002765</name>
</gene>
<dbReference type="CDD" id="cd07432">
    <property type="entry name" value="PHP_HisPPase"/>
    <property type="match status" value="1"/>
</dbReference>
<accession>A0A323VDA8</accession>
<dbReference type="Gene3D" id="3.20.20.140">
    <property type="entry name" value="Metal-dependent hydrolases"/>
    <property type="match status" value="1"/>
</dbReference>
<protein>
    <submittedName>
        <fullName evidence="4">Histidinol-phosphatase</fullName>
    </submittedName>
</protein>
<dbReference type="Proteomes" id="UP000580718">
    <property type="component" value="Unassembled WGS sequence"/>
</dbReference>
<dbReference type="SUPFAM" id="SSF89550">
    <property type="entry name" value="PHP domain-like"/>
    <property type="match status" value="1"/>
</dbReference>
<evidence type="ECO:0000313" key="5">
    <source>
        <dbReference type="Proteomes" id="UP000247602"/>
    </source>
</evidence>
<dbReference type="RefSeq" id="WP_110551508.1">
    <property type="nucleotide sequence ID" value="NZ_JACIBU010000001.1"/>
</dbReference>
<feature type="domain" description="Polymerase/histidinol phosphatase N-terminal" evidence="2">
    <location>
        <begin position="90"/>
        <end position="165"/>
    </location>
</feature>
<dbReference type="Proteomes" id="UP000247602">
    <property type="component" value="Unassembled WGS sequence"/>
</dbReference>
<dbReference type="GO" id="GO:0035312">
    <property type="term" value="F:5'-3' DNA exonuclease activity"/>
    <property type="evidence" value="ECO:0007669"/>
    <property type="project" value="TreeGrafter"/>
</dbReference>
<sequence length="562" mass="60597">MSHEHHHHGHGHGHDHHHAPEGVEGSWTDPEADDPLSVSRRGFLATAAVVAGAAAGLGGAASGLGQGVAAAGNPLESINPYDGRSIFLAGDHHIHTQYSPDAQYEVETQVANGKKYGLDWMVITDHGGTAHQKLSIDKITPEIEASRKAHKDMLIYQGLEWNIPGAEHATVFMPPGRSTVDILKAFEAGYDGSVLRDRGVTGDYEPYAIEALRYLDGQVRNKRTEIALMFANHPSRQGIDSPHEIRNWRDTAPRVAVGMEGAPGHQAAGIPLASGGPGRARGYYDRAPGEASFPGYPLESYRTYGGFDWMTATVGGLWDSLLAEGRPWWVTATSDAHQVFQDTRVQGPLDYETNGTRGPAVESGAPISTYGDFWPGQYSSTLVASLGRTYVDLMKALQSGKVIAVHGRLIDGLFLRVRGSKNGDARGVTLGGRTWVRRGGDVEVQMVVQLAGGENAVGDRPRVAKVDLISGPVTGAAGDKDTFTAPQTKVVKTFEVSRNARNLATFTHTFKNVQQPFYVRVRGSDGKQLDSAGNPLIDVVTDADPWQDLWFYANPVFVDVVA</sequence>
<dbReference type="EMBL" id="QKNV01000045">
    <property type="protein sequence ID" value="PZA22170.1"/>
    <property type="molecule type" value="Genomic_DNA"/>
</dbReference>
<keyword evidence="5" id="KW-1185">Reference proteome</keyword>
<dbReference type="InterPro" id="IPR004013">
    <property type="entry name" value="PHP_dom"/>
</dbReference>
<proteinExistence type="predicted"/>
<evidence type="ECO:0000313" key="3">
    <source>
        <dbReference type="EMBL" id="MBB3677030.1"/>
    </source>
</evidence>
<name>A0A323VDA8_9ACTN</name>
<dbReference type="Pfam" id="PF02811">
    <property type="entry name" value="PHP"/>
    <property type="match status" value="1"/>
</dbReference>
<dbReference type="PROSITE" id="PS51318">
    <property type="entry name" value="TAT"/>
    <property type="match status" value="1"/>
</dbReference>
<evidence type="ECO:0000313" key="6">
    <source>
        <dbReference type="Proteomes" id="UP000580718"/>
    </source>
</evidence>
<evidence type="ECO:0000256" key="1">
    <source>
        <dbReference type="SAM" id="MobiDB-lite"/>
    </source>
</evidence>
<dbReference type="AlphaFoldDB" id="A0A323VDA8"/>